<dbReference type="EMBL" id="CGCB01000074">
    <property type="protein sequence ID" value="CFR16924.1"/>
    <property type="molecule type" value="Genomic_DNA"/>
</dbReference>
<accession>A0AAI8ZVK1</accession>
<name>A0AAI8ZVK1_YERFR</name>
<comment type="caution">
    <text evidence="1">The sequence shown here is derived from an EMBL/GenBank/DDBJ whole genome shotgun (WGS) entry which is preliminary data.</text>
</comment>
<evidence type="ECO:0000313" key="2">
    <source>
        <dbReference type="Proteomes" id="UP000046784"/>
    </source>
</evidence>
<sequence>MWRAAPLMAYRLTPIHIGINESDYHLINEREWE</sequence>
<protein>
    <submittedName>
        <fullName evidence="1">Uncharacterized protein</fullName>
    </submittedName>
</protein>
<evidence type="ECO:0000313" key="1">
    <source>
        <dbReference type="EMBL" id="CFR16924.1"/>
    </source>
</evidence>
<gene>
    <name evidence="1" type="ORF">ERS008524_04517</name>
</gene>
<organism evidence="1 2">
    <name type="scientific">Yersinia frederiksenii</name>
    <dbReference type="NCBI Taxonomy" id="29484"/>
    <lineage>
        <taxon>Bacteria</taxon>
        <taxon>Pseudomonadati</taxon>
        <taxon>Pseudomonadota</taxon>
        <taxon>Gammaproteobacteria</taxon>
        <taxon>Enterobacterales</taxon>
        <taxon>Yersiniaceae</taxon>
        <taxon>Yersinia</taxon>
    </lineage>
</organism>
<proteinExistence type="predicted"/>
<dbReference type="Proteomes" id="UP000046784">
    <property type="component" value="Unassembled WGS sequence"/>
</dbReference>
<dbReference type="AlphaFoldDB" id="A0AAI8ZVK1"/>
<reference evidence="1 2" key="1">
    <citation type="submission" date="2015-03" db="EMBL/GenBank/DDBJ databases">
        <authorList>
            <consortium name="Pathogen Informatics"/>
            <person name="Murphy D."/>
        </authorList>
    </citation>
    <scope>NUCLEOTIDE SEQUENCE [LARGE SCALE GENOMIC DNA]</scope>
    <source>
        <strain evidence="1 2">3400/83</strain>
    </source>
</reference>